<accession>A0A412YBB9</accession>
<evidence type="ECO:0000313" key="2">
    <source>
        <dbReference type="Proteomes" id="UP000283850"/>
    </source>
</evidence>
<organism evidence="1 2">
    <name type="scientific">Bacteroides intestinalis</name>
    <dbReference type="NCBI Taxonomy" id="329854"/>
    <lineage>
        <taxon>Bacteria</taxon>
        <taxon>Pseudomonadati</taxon>
        <taxon>Bacteroidota</taxon>
        <taxon>Bacteroidia</taxon>
        <taxon>Bacteroidales</taxon>
        <taxon>Bacteroidaceae</taxon>
        <taxon>Bacteroides</taxon>
    </lineage>
</organism>
<gene>
    <name evidence="1" type="ORF">DWW10_09560</name>
</gene>
<reference evidence="1 2" key="1">
    <citation type="submission" date="2018-08" db="EMBL/GenBank/DDBJ databases">
        <title>A genome reference for cultivated species of the human gut microbiota.</title>
        <authorList>
            <person name="Zou Y."/>
            <person name="Xue W."/>
            <person name="Luo G."/>
        </authorList>
    </citation>
    <scope>NUCLEOTIDE SEQUENCE [LARGE SCALE GENOMIC DNA]</scope>
    <source>
        <strain evidence="1 2">AF14-32</strain>
    </source>
</reference>
<dbReference type="RefSeq" id="WP_022393099.1">
    <property type="nucleotide sequence ID" value="NZ_QRZF01000005.1"/>
</dbReference>
<comment type="caution">
    <text evidence="1">The sequence shown here is derived from an EMBL/GenBank/DDBJ whole genome shotgun (WGS) entry which is preliminary data.</text>
</comment>
<dbReference type="AlphaFoldDB" id="A0A412YBB9"/>
<dbReference type="Proteomes" id="UP000283850">
    <property type="component" value="Unassembled WGS sequence"/>
</dbReference>
<proteinExistence type="predicted"/>
<protein>
    <submittedName>
        <fullName evidence="1">Uncharacterized protein</fullName>
    </submittedName>
</protein>
<name>A0A412YBB9_9BACE</name>
<dbReference type="EMBL" id="QRZF01000005">
    <property type="protein sequence ID" value="RGV54739.1"/>
    <property type="molecule type" value="Genomic_DNA"/>
</dbReference>
<sequence length="144" mass="17082">MKKSICIIISFLSILYTSCIEREERIIKDSCENIIRELDLSNLSNNLVPCLKATEKESDKDSVCYEIHSELYQKGVKPIEYTDYFIVSGIYVFILQKNKQIYTISKKIQEELYNWGDGGWILETPYYILTINRTNYSYKLNYQW</sequence>
<evidence type="ECO:0000313" key="1">
    <source>
        <dbReference type="EMBL" id="RGV54739.1"/>
    </source>
</evidence>